<dbReference type="AlphaFoldDB" id="A0AAJ0DNU6"/>
<feature type="transmembrane region" description="Helical" evidence="1">
    <location>
        <begin position="348"/>
        <end position="369"/>
    </location>
</feature>
<keyword evidence="1" id="KW-0812">Transmembrane</keyword>
<evidence type="ECO:0000313" key="2">
    <source>
        <dbReference type="EMBL" id="KAK1494874.1"/>
    </source>
</evidence>
<keyword evidence="3" id="KW-1185">Reference proteome</keyword>
<sequence>MHNATGTTMNTQLTIEQGQNLYVSAFPLLVLCFFKSDGGLRSKEPSSVKCVETIDQFEQNGATYRTEATEQLSTLLHFRYSGSVPWIAPSYQLTFSSGNYTLFASSDNIAICCRAFTEVQVRKEGIQCLLKDTFAAFERMDTTRVVSKIASSEHLLQSTPNPLLLAVRFYKTRPGLWEFPPTDGGRSQNQFFAIACSRYRGAQPRINPASLNECVSAKMDPAGFISATSSTLCDLAKVMYWLNVVLAWFATFQLSCYFAWKMSQVAGLLNETTFGFLHETSVPRESSDENNLIPIIQAPILGSILTNLLLCLRSFMPFCCLRTFDPKYLILCPQVRDNFQPPWDIADVLRISQAISIALIVAFILHVWASGDYSDLPGAITSKSVAIFSWRPARLLPLC</sequence>
<evidence type="ECO:0000256" key="1">
    <source>
        <dbReference type="SAM" id="Phobius"/>
    </source>
</evidence>
<feature type="transmembrane region" description="Helical" evidence="1">
    <location>
        <begin position="292"/>
        <end position="312"/>
    </location>
</feature>
<keyword evidence="1" id="KW-0472">Membrane</keyword>
<reference evidence="2" key="1">
    <citation type="submission" date="2016-11" db="EMBL/GenBank/DDBJ databases">
        <title>The genome sequence of Colletotrichum cuscutae.</title>
        <authorList>
            <person name="Baroncelli R."/>
        </authorList>
    </citation>
    <scope>NUCLEOTIDE SEQUENCE</scope>
    <source>
        <strain evidence="2">IMI 304802</strain>
    </source>
</reference>
<protein>
    <submittedName>
        <fullName evidence="2">Vacuolar calcium ion transporter</fullName>
    </submittedName>
</protein>
<gene>
    <name evidence="2" type="ORF">CCUS01_13568</name>
</gene>
<organism evidence="2 3">
    <name type="scientific">Colletotrichum cuscutae</name>
    <dbReference type="NCBI Taxonomy" id="1209917"/>
    <lineage>
        <taxon>Eukaryota</taxon>
        <taxon>Fungi</taxon>
        <taxon>Dikarya</taxon>
        <taxon>Ascomycota</taxon>
        <taxon>Pezizomycotina</taxon>
        <taxon>Sordariomycetes</taxon>
        <taxon>Hypocreomycetidae</taxon>
        <taxon>Glomerellales</taxon>
        <taxon>Glomerellaceae</taxon>
        <taxon>Colletotrichum</taxon>
        <taxon>Colletotrichum acutatum species complex</taxon>
    </lineage>
</organism>
<evidence type="ECO:0000313" key="3">
    <source>
        <dbReference type="Proteomes" id="UP001239213"/>
    </source>
</evidence>
<feature type="transmembrane region" description="Helical" evidence="1">
    <location>
        <begin position="240"/>
        <end position="260"/>
    </location>
</feature>
<dbReference type="EMBL" id="MPDP01000018">
    <property type="protein sequence ID" value="KAK1494874.1"/>
    <property type="molecule type" value="Genomic_DNA"/>
</dbReference>
<proteinExistence type="predicted"/>
<name>A0AAJ0DNU6_9PEZI</name>
<accession>A0AAJ0DNU6</accession>
<dbReference type="Proteomes" id="UP001239213">
    <property type="component" value="Unassembled WGS sequence"/>
</dbReference>
<keyword evidence="1" id="KW-1133">Transmembrane helix</keyword>
<comment type="caution">
    <text evidence="2">The sequence shown here is derived from an EMBL/GenBank/DDBJ whole genome shotgun (WGS) entry which is preliminary data.</text>
</comment>